<name>A0ABR3EQ38_9AGAR</name>
<evidence type="ECO:0000313" key="2">
    <source>
        <dbReference type="EMBL" id="KAL0564922.1"/>
    </source>
</evidence>
<keyword evidence="3" id="KW-1185">Reference proteome</keyword>
<dbReference type="InterPro" id="IPR040521">
    <property type="entry name" value="KDZ"/>
</dbReference>
<feature type="region of interest" description="Disordered" evidence="1">
    <location>
        <begin position="1"/>
        <end position="39"/>
    </location>
</feature>
<organism evidence="2 3">
    <name type="scientific">Marasmius crinis-equi</name>
    <dbReference type="NCBI Taxonomy" id="585013"/>
    <lineage>
        <taxon>Eukaryota</taxon>
        <taxon>Fungi</taxon>
        <taxon>Dikarya</taxon>
        <taxon>Basidiomycota</taxon>
        <taxon>Agaricomycotina</taxon>
        <taxon>Agaricomycetes</taxon>
        <taxon>Agaricomycetidae</taxon>
        <taxon>Agaricales</taxon>
        <taxon>Marasmiineae</taxon>
        <taxon>Marasmiaceae</taxon>
        <taxon>Marasmius</taxon>
    </lineage>
</organism>
<reference evidence="2 3" key="1">
    <citation type="submission" date="2024-02" db="EMBL/GenBank/DDBJ databases">
        <title>A draft genome for the cacao thread blight pathogen Marasmius crinis-equi.</title>
        <authorList>
            <person name="Cohen S.P."/>
            <person name="Baruah I.K."/>
            <person name="Amoako-Attah I."/>
            <person name="Bukari Y."/>
            <person name="Meinhardt L.W."/>
            <person name="Bailey B.A."/>
        </authorList>
    </citation>
    <scope>NUCLEOTIDE SEQUENCE [LARGE SCALE GENOMIC DNA]</scope>
    <source>
        <strain evidence="2 3">GH-76</strain>
    </source>
</reference>
<evidence type="ECO:0008006" key="4">
    <source>
        <dbReference type="Google" id="ProtNLM"/>
    </source>
</evidence>
<protein>
    <recommendedName>
        <fullName evidence="4">CxC1-like cysteine cluster associated with KDZ transposases domain-containing protein</fullName>
    </recommendedName>
</protein>
<comment type="caution">
    <text evidence="2">The sequence shown here is derived from an EMBL/GenBank/DDBJ whole genome shotgun (WGS) entry which is preliminary data.</text>
</comment>
<feature type="compositionally biased region" description="Polar residues" evidence="1">
    <location>
        <begin position="23"/>
        <end position="34"/>
    </location>
</feature>
<dbReference type="Pfam" id="PF18758">
    <property type="entry name" value="KDZ"/>
    <property type="match status" value="1"/>
</dbReference>
<feature type="region of interest" description="Disordered" evidence="1">
    <location>
        <begin position="54"/>
        <end position="74"/>
    </location>
</feature>
<accession>A0ABR3EQ38</accession>
<gene>
    <name evidence="2" type="ORF">V5O48_017110</name>
</gene>
<dbReference type="Proteomes" id="UP001465976">
    <property type="component" value="Unassembled WGS sequence"/>
</dbReference>
<dbReference type="PANTHER" id="PTHR33096:SF1">
    <property type="entry name" value="CXC1-LIKE CYSTEINE CLUSTER ASSOCIATED WITH KDZ TRANSPOSASES DOMAIN-CONTAINING PROTEIN"/>
    <property type="match status" value="1"/>
</dbReference>
<proteinExistence type="predicted"/>
<sequence>MATGKASKKGSSSRKIRHISGSNQQVSVPSTSRLYGSREVNKIRTAKKLQITQPSRLGLQDNDGDGCASAEEEDHSGMVDGALQGDVVIETSHQGGELDDLVYKMQDVLSRKRRRDRRTRQDRTEKRTAAFAAQIESMADAYMVWSESLGDFGLARDPAELEVEDSLQFLNVTLVDMFSAFFICFVVPIADLGATLNVAVQNSRIYINNEVDKTVGAAFIRQGFLPCSPINPTVAISLRTLEFFIFMSLRCPKLAAHAFVKGLCDIHGVIYRPYLYQQFLITIDLYHDIQRIIDARVKKALGRDSKDWRLANACPCCMYKVVGEQSLLFSMLFAMDGNNSLKRMKRLEGVFDEHGAKVASAGPSIEHPDSRAVSSDFYLTRQEVDRFEEGNWKNWEEWEDVEVDEPNPCEERWRNMNEKNTASSWAMYEETGVFLALCRHSFVLLIVDMIESGEMAKYPLAVVHRLLTVLGECLGGGYDIGCKFASTIRRSPLKKLAERLRYKSLVGIFHGHGHNRLCQTENLGTYVPGTGKEDLENLERFFSHSNDLASTVRHASSFHRQQTITAYLHHTDDFDTFQRLSKFLTDRFKQAAEILLTQDAVHRSLESLGVSSLKDVEGWLAEEKEYLSSLRKEPQEETLKMDYYRALKKYNEHSEMLKDLSLVWVNTPSQGLNKELTDINNRRRKLVDDVDSARHNVLALEAKLLIPADGRWTPNSTQWKEAEALVTRATYQRSLDKLEGLIVARLFELTKMNRSNTGYKLRSHIGKAIKSRSQAIKTALDKFNSASASLFPDRPLLQWDEVVKYVFLADFDLLRETRCDIRERSWATPAGRAALDGYHQLQRAREEIDRVHVEVRRLMTWMRDEESYLAKKLEEYQEKDPNLAHQIRRYSQRRGRAFDVHRERLHKLQKVPGFNPAMLLP</sequence>
<feature type="non-terminal residue" evidence="2">
    <location>
        <position position="921"/>
    </location>
</feature>
<feature type="compositionally biased region" description="Basic residues" evidence="1">
    <location>
        <begin position="1"/>
        <end position="18"/>
    </location>
</feature>
<evidence type="ECO:0000313" key="3">
    <source>
        <dbReference type="Proteomes" id="UP001465976"/>
    </source>
</evidence>
<dbReference type="PANTHER" id="PTHR33096">
    <property type="entry name" value="CXC2 DOMAIN-CONTAINING PROTEIN"/>
    <property type="match status" value="1"/>
</dbReference>
<evidence type="ECO:0000256" key="1">
    <source>
        <dbReference type="SAM" id="MobiDB-lite"/>
    </source>
</evidence>
<dbReference type="EMBL" id="JBAHYK010002511">
    <property type="protein sequence ID" value="KAL0564922.1"/>
    <property type="molecule type" value="Genomic_DNA"/>
</dbReference>